<dbReference type="Proteomes" id="UP000597762">
    <property type="component" value="Unassembled WGS sequence"/>
</dbReference>
<accession>A0A812C850</accession>
<reference evidence="2" key="1">
    <citation type="submission" date="2021-01" db="EMBL/GenBank/DDBJ databases">
        <authorList>
            <person name="Li R."/>
            <person name="Bekaert M."/>
        </authorList>
    </citation>
    <scope>NUCLEOTIDE SEQUENCE</scope>
    <source>
        <strain evidence="2">Farmed</strain>
    </source>
</reference>
<evidence type="ECO:0000313" key="3">
    <source>
        <dbReference type="Proteomes" id="UP000597762"/>
    </source>
</evidence>
<feature type="transmembrane region" description="Helical" evidence="1">
    <location>
        <begin position="122"/>
        <end position="143"/>
    </location>
</feature>
<comment type="caution">
    <text evidence="2">The sequence shown here is derived from an EMBL/GenBank/DDBJ whole genome shotgun (WGS) entry which is preliminary data.</text>
</comment>
<keyword evidence="3" id="KW-1185">Reference proteome</keyword>
<organism evidence="2 3">
    <name type="scientific">Acanthosepion pharaonis</name>
    <name type="common">Pharaoh cuttlefish</name>
    <name type="synonym">Sepia pharaonis</name>
    <dbReference type="NCBI Taxonomy" id="158019"/>
    <lineage>
        <taxon>Eukaryota</taxon>
        <taxon>Metazoa</taxon>
        <taxon>Spiralia</taxon>
        <taxon>Lophotrochozoa</taxon>
        <taxon>Mollusca</taxon>
        <taxon>Cephalopoda</taxon>
        <taxon>Coleoidea</taxon>
        <taxon>Decapodiformes</taxon>
        <taxon>Sepiida</taxon>
        <taxon>Sepiina</taxon>
        <taxon>Sepiidae</taxon>
        <taxon>Acanthosepion</taxon>
    </lineage>
</organism>
<gene>
    <name evidence="2" type="ORF">SPHA_31829</name>
</gene>
<evidence type="ECO:0000313" key="2">
    <source>
        <dbReference type="EMBL" id="CAE1259767.1"/>
    </source>
</evidence>
<proteinExistence type="predicted"/>
<feature type="transmembrane region" description="Helical" evidence="1">
    <location>
        <begin position="51"/>
        <end position="75"/>
    </location>
</feature>
<name>A0A812C850_ACAPH</name>
<sequence>MLLLFESFIITSFSYIRAVVSVFFSSFFFVFKLFFYFHFFHSKPTSPFICFIPYCPYVFLSRPAFLFLIVFSSSFYPGRPLLLIISFVSPFFLFSFFIFIFKFTPSSNPLLRFSLSFSPDFFLFRLISSFILLLVLFFCFLSIPTNAIFVTVSFFRLASSPLQICLLPSLCLSAIEKAQRHYQAFLPDHHISLVLLQLLQIQYSIWHYSRIGRFLPNPCLFSQLLFPVKTGSIQSFLSSIPSGLLYYIERCFL</sequence>
<dbReference type="AlphaFoldDB" id="A0A812C850"/>
<keyword evidence="1" id="KW-0812">Transmembrane</keyword>
<protein>
    <submittedName>
        <fullName evidence="2">SYTL</fullName>
    </submittedName>
</protein>
<keyword evidence="1" id="KW-1133">Transmembrane helix</keyword>
<dbReference type="EMBL" id="CAHIKZ030001318">
    <property type="protein sequence ID" value="CAE1259767.1"/>
    <property type="molecule type" value="Genomic_DNA"/>
</dbReference>
<evidence type="ECO:0000256" key="1">
    <source>
        <dbReference type="SAM" id="Phobius"/>
    </source>
</evidence>
<feature type="transmembrane region" description="Helical" evidence="1">
    <location>
        <begin position="81"/>
        <end position="101"/>
    </location>
</feature>
<feature type="transmembrane region" description="Helical" evidence="1">
    <location>
        <begin position="15"/>
        <end position="39"/>
    </location>
</feature>
<keyword evidence="1" id="KW-0472">Membrane</keyword>